<reference evidence="1" key="1">
    <citation type="journal article" date="2014" name="Front. Microbiol.">
        <title>High frequency of phylogenetically diverse reductive dehalogenase-homologous genes in deep subseafloor sedimentary metagenomes.</title>
        <authorList>
            <person name="Kawai M."/>
            <person name="Futagami T."/>
            <person name="Toyoda A."/>
            <person name="Takaki Y."/>
            <person name="Nishi S."/>
            <person name="Hori S."/>
            <person name="Arai W."/>
            <person name="Tsubouchi T."/>
            <person name="Morono Y."/>
            <person name="Uchiyama I."/>
            <person name="Ito T."/>
            <person name="Fujiyama A."/>
            <person name="Inagaki F."/>
            <person name="Takami H."/>
        </authorList>
    </citation>
    <scope>NUCLEOTIDE SEQUENCE</scope>
    <source>
        <strain evidence="1">Expedition CK06-06</strain>
    </source>
</reference>
<dbReference type="Pfam" id="PF05866">
    <property type="entry name" value="RusA"/>
    <property type="match status" value="1"/>
</dbReference>
<gene>
    <name evidence="1" type="ORF">S01H1_22532</name>
</gene>
<dbReference type="GO" id="GO:0006281">
    <property type="term" value="P:DNA repair"/>
    <property type="evidence" value="ECO:0007669"/>
    <property type="project" value="InterPro"/>
</dbReference>
<proteinExistence type="predicted"/>
<protein>
    <submittedName>
        <fullName evidence="1">Uncharacterized protein</fullName>
    </submittedName>
</protein>
<dbReference type="SUPFAM" id="SSF103084">
    <property type="entry name" value="Holliday junction resolvase RusA"/>
    <property type="match status" value="1"/>
</dbReference>
<name>X0T8W4_9ZZZZ</name>
<dbReference type="Gene3D" id="3.30.1330.70">
    <property type="entry name" value="Holliday junction resolvase RusA"/>
    <property type="match status" value="1"/>
</dbReference>
<sequence length="128" mass="14478">MSVYTFTVPGEPVPKLRPRTVRKGGLRTFTPAKTLEYEAKVKLCAMAAGCRRIEGPVYVKAEFYFAVAKSNERKRKPVKGGWYDGVVDGDNVWKALLDGMQGVCYSDDRQVVWGVYRTYRLHQGEPGR</sequence>
<feature type="non-terminal residue" evidence="1">
    <location>
        <position position="128"/>
    </location>
</feature>
<dbReference type="AlphaFoldDB" id="X0T8W4"/>
<dbReference type="GO" id="GO:0006310">
    <property type="term" value="P:DNA recombination"/>
    <property type="evidence" value="ECO:0007669"/>
    <property type="project" value="InterPro"/>
</dbReference>
<evidence type="ECO:0000313" key="1">
    <source>
        <dbReference type="EMBL" id="GAF89649.1"/>
    </source>
</evidence>
<comment type="caution">
    <text evidence="1">The sequence shown here is derived from an EMBL/GenBank/DDBJ whole genome shotgun (WGS) entry which is preliminary data.</text>
</comment>
<dbReference type="InterPro" id="IPR036614">
    <property type="entry name" value="RusA-like_sf"/>
</dbReference>
<accession>X0T8W4</accession>
<dbReference type="GO" id="GO:0000287">
    <property type="term" value="F:magnesium ion binding"/>
    <property type="evidence" value="ECO:0007669"/>
    <property type="project" value="InterPro"/>
</dbReference>
<dbReference type="EMBL" id="BARS01012738">
    <property type="protein sequence ID" value="GAF89649.1"/>
    <property type="molecule type" value="Genomic_DNA"/>
</dbReference>
<dbReference type="InterPro" id="IPR008822">
    <property type="entry name" value="Endonuclease_RusA-like"/>
</dbReference>
<organism evidence="1">
    <name type="scientific">marine sediment metagenome</name>
    <dbReference type="NCBI Taxonomy" id="412755"/>
    <lineage>
        <taxon>unclassified sequences</taxon>
        <taxon>metagenomes</taxon>
        <taxon>ecological metagenomes</taxon>
    </lineage>
</organism>